<keyword evidence="3" id="KW-1185">Reference proteome</keyword>
<evidence type="ECO:0000256" key="1">
    <source>
        <dbReference type="SAM" id="Coils"/>
    </source>
</evidence>
<evidence type="ECO:0008006" key="4">
    <source>
        <dbReference type="Google" id="ProtNLM"/>
    </source>
</evidence>
<keyword evidence="1" id="KW-0175">Coiled coil</keyword>
<reference evidence="2 3" key="1">
    <citation type="submission" date="2018-11" db="EMBL/GenBank/DDBJ databases">
        <authorList>
            <consortium name="Pathogen Informatics"/>
        </authorList>
    </citation>
    <scope>NUCLEOTIDE SEQUENCE [LARGE SCALE GENOMIC DNA]</scope>
</reference>
<proteinExistence type="predicted"/>
<evidence type="ECO:0000313" key="3">
    <source>
        <dbReference type="Proteomes" id="UP000270094"/>
    </source>
</evidence>
<dbReference type="OrthoDB" id="49395at2759"/>
<dbReference type="AlphaFoldDB" id="A0A3P7IT90"/>
<dbReference type="Proteomes" id="UP000270094">
    <property type="component" value="Unassembled WGS sequence"/>
</dbReference>
<dbReference type="EMBL" id="UYYB01018738">
    <property type="protein sequence ID" value="VDM71083.1"/>
    <property type="molecule type" value="Genomic_DNA"/>
</dbReference>
<name>A0A3P7IT90_STRVU</name>
<gene>
    <name evidence="2" type="ORF">SVUK_LOCUS6081</name>
</gene>
<evidence type="ECO:0000313" key="2">
    <source>
        <dbReference type="EMBL" id="VDM71083.1"/>
    </source>
</evidence>
<accession>A0A3P7IT90</accession>
<protein>
    <recommendedName>
        <fullName evidence="4">Hook C-terminal domain-containing protein</fullName>
    </recommendedName>
</protein>
<organism evidence="2 3">
    <name type="scientific">Strongylus vulgaris</name>
    <name type="common">Blood worm</name>
    <dbReference type="NCBI Taxonomy" id="40348"/>
    <lineage>
        <taxon>Eukaryota</taxon>
        <taxon>Metazoa</taxon>
        <taxon>Ecdysozoa</taxon>
        <taxon>Nematoda</taxon>
        <taxon>Chromadorea</taxon>
        <taxon>Rhabditida</taxon>
        <taxon>Rhabditina</taxon>
        <taxon>Rhabditomorpha</taxon>
        <taxon>Strongyloidea</taxon>
        <taxon>Strongylidae</taxon>
        <taxon>Strongylus</taxon>
    </lineage>
</organism>
<feature type="coiled-coil region" evidence="1">
    <location>
        <begin position="13"/>
        <end position="127"/>
    </location>
</feature>
<sequence>MLESNGGDSSLDGSMMEDRIRNLELENSRLRERIKEMEELEVVKGEMDVVKGRNHELESELRLVNKKKVDLEAKVEELERSIETAAASSSGDVTEVKLRSEKMSIEIDQWKQKAEMSEKRAAEALDAQLLAQGKFTAHSFYVKKVRYYNFLCVHYER</sequence>